<dbReference type="PANTHER" id="PTHR30026:SF22">
    <property type="entry name" value="OUTER MEMBRANE EFFLUX PROTEIN"/>
    <property type="match status" value="1"/>
</dbReference>
<evidence type="ECO:0000256" key="5">
    <source>
        <dbReference type="ARBA" id="ARBA00022692"/>
    </source>
</evidence>
<evidence type="ECO:0000256" key="4">
    <source>
        <dbReference type="ARBA" id="ARBA00022452"/>
    </source>
</evidence>
<evidence type="ECO:0000256" key="3">
    <source>
        <dbReference type="ARBA" id="ARBA00022448"/>
    </source>
</evidence>
<dbReference type="Gene3D" id="1.20.1600.10">
    <property type="entry name" value="Outer membrane efflux proteins (OEP)"/>
    <property type="match status" value="1"/>
</dbReference>
<evidence type="ECO:0000256" key="6">
    <source>
        <dbReference type="ARBA" id="ARBA00023136"/>
    </source>
</evidence>
<comment type="similarity">
    <text evidence="2">Belongs to the outer membrane factor (OMF) (TC 1.B.17) family.</text>
</comment>
<accession>A0ABY7A2Q5</accession>
<dbReference type="EMBL" id="CP113432">
    <property type="protein sequence ID" value="WAI51388.1"/>
    <property type="molecule type" value="Genomic_DNA"/>
</dbReference>
<keyword evidence="3" id="KW-0813">Transport</keyword>
<comment type="subcellular location">
    <subcellularLocation>
        <location evidence="1">Cell outer membrane</location>
    </subcellularLocation>
</comment>
<keyword evidence="9" id="KW-1185">Reference proteome</keyword>
<evidence type="ECO:0000256" key="1">
    <source>
        <dbReference type="ARBA" id="ARBA00004442"/>
    </source>
</evidence>
<dbReference type="Proteomes" id="UP001163624">
    <property type="component" value="Chromosome"/>
</dbReference>
<reference evidence="8" key="1">
    <citation type="submission" date="2022-11" db="EMBL/GenBank/DDBJ databases">
        <title>Pseudomonas triclosanedens sp. nov., a triclosan degrader isolated from activated sludge.</title>
        <authorList>
            <person name="Yin Y."/>
            <person name="Lu Z."/>
        </authorList>
    </citation>
    <scope>NUCLEOTIDE SEQUENCE</scope>
    <source>
        <strain evidence="8">ZM23</strain>
    </source>
</reference>
<keyword evidence="6" id="KW-0472">Membrane</keyword>
<dbReference type="SUPFAM" id="SSF56954">
    <property type="entry name" value="Outer membrane efflux proteins (OEP)"/>
    <property type="match status" value="1"/>
</dbReference>
<keyword evidence="4" id="KW-1134">Transmembrane beta strand</keyword>
<keyword evidence="7" id="KW-0998">Cell outer membrane</keyword>
<name>A0ABY7A2Q5_9PSED</name>
<evidence type="ECO:0000313" key="9">
    <source>
        <dbReference type="Proteomes" id="UP001163624"/>
    </source>
</evidence>
<dbReference type="RefSeq" id="WP_254471829.1">
    <property type="nucleotide sequence ID" value="NZ_CP113432.1"/>
</dbReference>
<organism evidence="8 9">
    <name type="scientific">Pseudomonas triclosanedens</name>
    <dbReference type="NCBI Taxonomy" id="2961893"/>
    <lineage>
        <taxon>Bacteria</taxon>
        <taxon>Pseudomonadati</taxon>
        <taxon>Pseudomonadota</taxon>
        <taxon>Gammaproteobacteria</taxon>
        <taxon>Pseudomonadales</taxon>
        <taxon>Pseudomonadaceae</taxon>
        <taxon>Pseudomonas</taxon>
    </lineage>
</organism>
<dbReference type="InterPro" id="IPR051906">
    <property type="entry name" value="TolC-like"/>
</dbReference>
<dbReference type="InterPro" id="IPR003423">
    <property type="entry name" value="OMP_efflux"/>
</dbReference>
<dbReference type="Pfam" id="PF02321">
    <property type="entry name" value="OEP"/>
    <property type="match status" value="1"/>
</dbReference>
<dbReference type="PANTHER" id="PTHR30026">
    <property type="entry name" value="OUTER MEMBRANE PROTEIN TOLC"/>
    <property type="match status" value="1"/>
</dbReference>
<evidence type="ECO:0000256" key="2">
    <source>
        <dbReference type="ARBA" id="ARBA00007613"/>
    </source>
</evidence>
<keyword evidence="5" id="KW-0812">Transmembrane</keyword>
<protein>
    <submittedName>
        <fullName evidence="8">TolC family protein</fullName>
    </submittedName>
</protein>
<proteinExistence type="inferred from homology"/>
<gene>
    <name evidence="8" type="ORF">OU419_09105</name>
</gene>
<evidence type="ECO:0000256" key="7">
    <source>
        <dbReference type="ARBA" id="ARBA00023237"/>
    </source>
</evidence>
<sequence>MKVFKADPCRLRPINRLPLRPIVLAVLLIASGTGNATVNTFSDTSAESLTLQSLLDETLRSHPSLGAARVEVKAAGQDVEAAKLQRLPSLTVGAERGTDSNESRSSVQLKQTIWDGGRVRAGIDSALVGEQVARESIRSQWWSLAQQIIDAWQQLLAFAGKRDVAHATIAKLEELQASMQRRVATGASPEIDLDLVHARLLQAQTELQEAQVGLRTTLATLAQLSGVLELTQLPIDSIQPERLPVQDLKMAAAQYADTDWPAMAAKSPLVVTAHYAVSRAEQQMKARQAERWPEVFVRLDQPLGGNGSNNGDRSMAAFIGLSYTPGNGFSSFSAAKAAATRVGAAEENVGTAIREMRKLQDAQVETFFGTQARLESLRASVDSSASIVSSYERQFIAGRKSWQDVMNAVRDLAQNEYAWQDANARVAGSLYQLKLLSGQLDKNF</sequence>
<evidence type="ECO:0000313" key="8">
    <source>
        <dbReference type="EMBL" id="WAI51388.1"/>
    </source>
</evidence>